<keyword evidence="1" id="KW-0812">Transmembrane</keyword>
<name>A0A1K1KKS6_9LACO</name>
<protein>
    <recommendedName>
        <fullName evidence="4">DoxX family protein</fullName>
    </recommendedName>
</protein>
<accession>A0A1K1KKS6</accession>
<dbReference type="AlphaFoldDB" id="A0A1K1KKS6"/>
<keyword evidence="1" id="KW-0472">Membrane</keyword>
<feature type="transmembrane region" description="Helical" evidence="1">
    <location>
        <begin position="88"/>
        <end position="106"/>
    </location>
</feature>
<dbReference type="GeneID" id="95348203"/>
<dbReference type="PANTHER" id="PTHR39157">
    <property type="entry name" value="INTEGRAL MEMBRANE PROTEIN-RELATED"/>
    <property type="match status" value="1"/>
</dbReference>
<dbReference type="EMBL" id="LT630287">
    <property type="protein sequence ID" value="SFV39516.1"/>
    <property type="molecule type" value="Genomic_DNA"/>
</dbReference>
<dbReference type="PANTHER" id="PTHR39157:SF1">
    <property type="entry name" value="DOXX FAMILY PROTEIN"/>
    <property type="match status" value="1"/>
</dbReference>
<feature type="transmembrane region" description="Helical" evidence="1">
    <location>
        <begin position="12"/>
        <end position="31"/>
    </location>
</feature>
<reference evidence="3" key="1">
    <citation type="submission" date="2016-11" db="EMBL/GenBank/DDBJ databases">
        <authorList>
            <person name="Papadimitriou K."/>
        </authorList>
    </citation>
    <scope>NUCLEOTIDE SEQUENCE [LARGE SCALE GENOMIC DNA]</scope>
    <source>
        <strain evidence="3">ACA-DC 1533</strain>
    </source>
</reference>
<feature type="transmembrane region" description="Helical" evidence="1">
    <location>
        <begin position="112"/>
        <end position="136"/>
    </location>
</feature>
<evidence type="ECO:0000313" key="2">
    <source>
        <dbReference type="EMBL" id="SFV39516.1"/>
    </source>
</evidence>
<evidence type="ECO:0000313" key="3">
    <source>
        <dbReference type="Proteomes" id="UP000190935"/>
    </source>
</evidence>
<proteinExistence type="predicted"/>
<evidence type="ECO:0000256" key="1">
    <source>
        <dbReference type="SAM" id="Phobius"/>
    </source>
</evidence>
<keyword evidence="1" id="KW-1133">Transmembrane helix</keyword>
<dbReference type="Proteomes" id="UP000190935">
    <property type="component" value="Chromosome I"/>
</dbReference>
<dbReference type="KEGG" id="laca:LAC1533_0096"/>
<organism evidence="2 3">
    <name type="scientific">Ligilactobacillus acidipiscis</name>
    <dbReference type="NCBI Taxonomy" id="89059"/>
    <lineage>
        <taxon>Bacteria</taxon>
        <taxon>Bacillati</taxon>
        <taxon>Bacillota</taxon>
        <taxon>Bacilli</taxon>
        <taxon>Lactobacillales</taxon>
        <taxon>Lactobacillaceae</taxon>
        <taxon>Ligilactobacillus</taxon>
    </lineage>
</organism>
<evidence type="ECO:0008006" key="4">
    <source>
        <dbReference type="Google" id="ProtNLM"/>
    </source>
</evidence>
<dbReference type="RefSeq" id="WP_079578358.1">
    <property type="nucleotide sequence ID" value="NZ_DAIMTB010000069.1"/>
</dbReference>
<gene>
    <name evidence="2" type="ORF">LAC1533_0096</name>
</gene>
<sequence>MGNWLRKSKSGLVVVTLIRIFAGIEWLIAGLSKFSGGFTAKSFVQHAITHPVENDFGREAYPWFTSFLKTIVRPQIELFDFLVQYGELLIGLGLLVGTLTTVANFFGMMLNLTYLLAGSISTNPLLLLLEIIILFAGSNRFKIGFDYWLNPYLRRKLPFLDRKKKSMNYIFTEKRSTSHLLLVR</sequence>